<feature type="compositionally biased region" description="Polar residues" evidence="1">
    <location>
        <begin position="12"/>
        <end position="27"/>
    </location>
</feature>
<name>A0A4Y7ICX4_PAPSO</name>
<sequence>MGAVWQRESSEDTNCSAKVQYQQTMSPMGSCEGSRENFKGREEINEQKRLKRNKEQEKKL</sequence>
<evidence type="ECO:0000256" key="1">
    <source>
        <dbReference type="SAM" id="MobiDB-lite"/>
    </source>
</evidence>
<protein>
    <submittedName>
        <fullName evidence="2">Uncharacterized protein</fullName>
    </submittedName>
</protein>
<organism evidence="2 3">
    <name type="scientific">Papaver somniferum</name>
    <name type="common">Opium poppy</name>
    <dbReference type="NCBI Taxonomy" id="3469"/>
    <lineage>
        <taxon>Eukaryota</taxon>
        <taxon>Viridiplantae</taxon>
        <taxon>Streptophyta</taxon>
        <taxon>Embryophyta</taxon>
        <taxon>Tracheophyta</taxon>
        <taxon>Spermatophyta</taxon>
        <taxon>Magnoliopsida</taxon>
        <taxon>Ranunculales</taxon>
        <taxon>Papaveraceae</taxon>
        <taxon>Papaveroideae</taxon>
        <taxon>Papaver</taxon>
    </lineage>
</organism>
<keyword evidence="3" id="KW-1185">Reference proteome</keyword>
<dbReference type="Proteomes" id="UP000316621">
    <property type="component" value="Chromosome 1"/>
</dbReference>
<evidence type="ECO:0000313" key="2">
    <source>
        <dbReference type="EMBL" id="RZC46704.1"/>
    </source>
</evidence>
<dbReference type="Gramene" id="RZC46704">
    <property type="protein sequence ID" value="RZC46704"/>
    <property type="gene ID" value="C5167_039657"/>
</dbReference>
<gene>
    <name evidence="2" type="ORF">C5167_039657</name>
</gene>
<dbReference type="EMBL" id="CM010715">
    <property type="protein sequence ID" value="RZC46704.1"/>
    <property type="molecule type" value="Genomic_DNA"/>
</dbReference>
<reference evidence="2 3" key="1">
    <citation type="journal article" date="2018" name="Science">
        <title>The opium poppy genome and morphinan production.</title>
        <authorList>
            <person name="Guo L."/>
            <person name="Winzer T."/>
            <person name="Yang X."/>
            <person name="Li Y."/>
            <person name="Ning Z."/>
            <person name="He Z."/>
            <person name="Teodor R."/>
            <person name="Lu Y."/>
            <person name="Bowser T.A."/>
            <person name="Graham I.A."/>
            <person name="Ye K."/>
        </authorList>
    </citation>
    <scope>NUCLEOTIDE SEQUENCE [LARGE SCALE GENOMIC DNA]</scope>
    <source>
        <strain evidence="3">cv. HN1</strain>
        <tissue evidence="2">Leaves</tissue>
    </source>
</reference>
<evidence type="ECO:0000313" key="3">
    <source>
        <dbReference type="Proteomes" id="UP000316621"/>
    </source>
</evidence>
<feature type="region of interest" description="Disordered" evidence="1">
    <location>
        <begin position="1"/>
        <end position="60"/>
    </location>
</feature>
<proteinExistence type="predicted"/>
<feature type="compositionally biased region" description="Basic and acidic residues" evidence="1">
    <location>
        <begin position="33"/>
        <end position="60"/>
    </location>
</feature>
<dbReference type="AlphaFoldDB" id="A0A4Y7ICX4"/>
<accession>A0A4Y7ICX4</accession>